<gene>
    <name evidence="1" type="ORF">GSOID_T00010367001</name>
</gene>
<dbReference type="SUPFAM" id="SSF81296">
    <property type="entry name" value="E set domains"/>
    <property type="match status" value="1"/>
</dbReference>
<keyword evidence="2" id="KW-1185">Reference proteome</keyword>
<dbReference type="AlphaFoldDB" id="E4XFW0"/>
<sequence length="215" mass="23929">MCFHLCISNPRSNLEKMKIFRLFNILLGGVIAGKSQKAIKIPDGLNNLKFKPCTEGKAGTGDLTETIGNVHSIQIESCEWTGKSKEWCGLKIGSFNTIYVEYDMANARSLSNGKIKKYPKKGEQLNIEICGRIPGVPFCAPFSLPNTNACEQGINCSKRKVKKNKLQEKRVFKVALEIAEVYPKVQVVSEWQIKDPTQPKAPPLFCFNLPLAVVP</sequence>
<dbReference type="FunCoup" id="E4XFW0">
    <property type="interactions" value="169"/>
</dbReference>
<organism evidence="1">
    <name type="scientific">Oikopleura dioica</name>
    <name type="common">Tunicate</name>
    <dbReference type="NCBI Taxonomy" id="34765"/>
    <lineage>
        <taxon>Eukaryota</taxon>
        <taxon>Metazoa</taxon>
        <taxon>Chordata</taxon>
        <taxon>Tunicata</taxon>
        <taxon>Appendicularia</taxon>
        <taxon>Copelata</taxon>
        <taxon>Oikopleuridae</taxon>
        <taxon>Oikopleura</taxon>
    </lineage>
</organism>
<evidence type="ECO:0008006" key="3">
    <source>
        <dbReference type="Google" id="ProtNLM"/>
    </source>
</evidence>
<dbReference type="InterPro" id="IPR014756">
    <property type="entry name" value="Ig_E-set"/>
</dbReference>
<reference evidence="1" key="1">
    <citation type="journal article" date="2010" name="Science">
        <title>Plasticity of animal genome architecture unmasked by rapid evolution of a pelagic tunicate.</title>
        <authorList>
            <person name="Denoeud F."/>
            <person name="Henriet S."/>
            <person name="Mungpakdee S."/>
            <person name="Aury J.M."/>
            <person name="Da Silva C."/>
            <person name="Brinkmann H."/>
            <person name="Mikhaleva J."/>
            <person name="Olsen L.C."/>
            <person name="Jubin C."/>
            <person name="Canestro C."/>
            <person name="Bouquet J.M."/>
            <person name="Danks G."/>
            <person name="Poulain J."/>
            <person name="Campsteijn C."/>
            <person name="Adamski M."/>
            <person name="Cross I."/>
            <person name="Yadetie F."/>
            <person name="Muffato M."/>
            <person name="Louis A."/>
            <person name="Butcher S."/>
            <person name="Tsagkogeorga G."/>
            <person name="Konrad A."/>
            <person name="Singh S."/>
            <person name="Jensen M.F."/>
            <person name="Cong E.H."/>
            <person name="Eikeseth-Otteraa H."/>
            <person name="Noel B."/>
            <person name="Anthouard V."/>
            <person name="Porcel B.M."/>
            <person name="Kachouri-Lafond R."/>
            <person name="Nishino A."/>
            <person name="Ugolini M."/>
            <person name="Chourrout P."/>
            <person name="Nishida H."/>
            <person name="Aasland R."/>
            <person name="Huzurbazar S."/>
            <person name="Westhof E."/>
            <person name="Delsuc F."/>
            <person name="Lehrach H."/>
            <person name="Reinhardt R."/>
            <person name="Weissenbach J."/>
            <person name="Roy S.W."/>
            <person name="Artiguenave F."/>
            <person name="Postlethwait J.H."/>
            <person name="Manak J.R."/>
            <person name="Thompson E.M."/>
            <person name="Jaillon O."/>
            <person name="Du Pasquier L."/>
            <person name="Boudinot P."/>
            <person name="Liberles D.A."/>
            <person name="Volff J.N."/>
            <person name="Philippe H."/>
            <person name="Lenhard B."/>
            <person name="Roest Crollius H."/>
            <person name="Wincker P."/>
            <person name="Chourrout D."/>
        </authorList>
    </citation>
    <scope>NUCLEOTIDE SEQUENCE [LARGE SCALE GENOMIC DNA]</scope>
</reference>
<dbReference type="Proteomes" id="UP000001307">
    <property type="component" value="Unassembled WGS sequence"/>
</dbReference>
<evidence type="ECO:0000313" key="1">
    <source>
        <dbReference type="EMBL" id="CBY24500.1"/>
    </source>
</evidence>
<dbReference type="OrthoDB" id="6332846at2759"/>
<dbReference type="InParanoid" id="E4XFW0"/>
<protein>
    <recommendedName>
        <fullName evidence="3">MD-2-related lipid-recognition domain-containing protein</fullName>
    </recommendedName>
</protein>
<accession>E4XFW0</accession>
<proteinExistence type="predicted"/>
<evidence type="ECO:0000313" key="2">
    <source>
        <dbReference type="Proteomes" id="UP000001307"/>
    </source>
</evidence>
<name>E4XFW0_OIKDI</name>
<dbReference type="Gene3D" id="2.60.40.770">
    <property type="match status" value="1"/>
</dbReference>
<dbReference type="EMBL" id="FN653046">
    <property type="protein sequence ID" value="CBY24500.1"/>
    <property type="molecule type" value="Genomic_DNA"/>
</dbReference>